<name>A0A1F8F4S6_9BACT</name>
<dbReference type="SUPFAM" id="SSF53300">
    <property type="entry name" value="vWA-like"/>
    <property type="match status" value="1"/>
</dbReference>
<dbReference type="InterPro" id="IPR002035">
    <property type="entry name" value="VWF_A"/>
</dbReference>
<dbReference type="AlphaFoldDB" id="A0A1F8F4S6"/>
<dbReference type="InterPro" id="IPR036465">
    <property type="entry name" value="vWFA_dom_sf"/>
</dbReference>
<dbReference type="Gene3D" id="3.40.50.410">
    <property type="entry name" value="von Willebrand factor, type A domain"/>
    <property type="match status" value="1"/>
</dbReference>
<comment type="caution">
    <text evidence="3">The sequence shown here is derived from an EMBL/GenBank/DDBJ whole genome shotgun (WGS) entry which is preliminary data.</text>
</comment>
<feature type="transmembrane region" description="Helical" evidence="1">
    <location>
        <begin position="381"/>
        <end position="399"/>
    </location>
</feature>
<evidence type="ECO:0000259" key="2">
    <source>
        <dbReference type="PROSITE" id="PS50234"/>
    </source>
</evidence>
<dbReference type="EMBL" id="MGJN01000003">
    <property type="protein sequence ID" value="OGN07668.1"/>
    <property type="molecule type" value="Genomic_DNA"/>
</dbReference>
<keyword evidence="1" id="KW-0812">Transmembrane</keyword>
<feature type="domain" description="VWFA" evidence="2">
    <location>
        <begin position="97"/>
        <end position="324"/>
    </location>
</feature>
<proteinExistence type="predicted"/>
<feature type="transmembrane region" description="Helical" evidence="1">
    <location>
        <begin position="62"/>
        <end position="80"/>
    </location>
</feature>
<dbReference type="PROSITE" id="PS50234">
    <property type="entry name" value="VWFA"/>
    <property type="match status" value="1"/>
</dbReference>
<evidence type="ECO:0000256" key="1">
    <source>
        <dbReference type="SAM" id="Phobius"/>
    </source>
</evidence>
<evidence type="ECO:0000313" key="3">
    <source>
        <dbReference type="EMBL" id="OGN07668.1"/>
    </source>
</evidence>
<sequence>MGIILVQWEDLSNNFYFANPEYLFGLYGIPVLLIIFTAVLIRRLIKMPVRTHGSIYSFLGPLRFWLFMILFFGLGMTALAKPSISRNGIVPVTGPVELHILVGTSFSEFAQDWGPSNLSRVEIARREILNLFSSNVIKGGDKVSFFIFANGSKGPMPLVDFNRHADKFFNRVSSLLVPPKTLIEREFYLNSSDIVVGLESVYQSLDLYEQYLTGNKKATVGYKTNRVLFIFSDGDFGLDLPSPTNDPERQAENLKEAQAIQEYRKRLDLVLLEYKKRGFGIYAVGIGTRRGVQLVDILKNRYKLNFDYWESDEKDLVAQGITRVNPNNLRLLISRTGGDPSADLFLIDGVEDSPFAFLRESINSHRSVSVQPVKQEGNQDLWPIFLVAAILVFGLGWLFK</sequence>
<organism evidence="3 4">
    <name type="scientific">Candidatus Yanofskybacteria bacterium RIFCSPHIGHO2_02_FULL_38_22b</name>
    <dbReference type="NCBI Taxonomy" id="1802673"/>
    <lineage>
        <taxon>Bacteria</taxon>
        <taxon>Candidatus Yanofskyibacteriota</taxon>
    </lineage>
</organism>
<feature type="transmembrane region" description="Helical" evidence="1">
    <location>
        <begin position="22"/>
        <end position="41"/>
    </location>
</feature>
<keyword evidence="1" id="KW-0472">Membrane</keyword>
<keyword evidence="1" id="KW-1133">Transmembrane helix</keyword>
<reference evidence="3 4" key="1">
    <citation type="journal article" date="2016" name="Nat. Commun.">
        <title>Thousands of microbial genomes shed light on interconnected biogeochemical processes in an aquifer system.</title>
        <authorList>
            <person name="Anantharaman K."/>
            <person name="Brown C.T."/>
            <person name="Hug L.A."/>
            <person name="Sharon I."/>
            <person name="Castelle C.J."/>
            <person name="Probst A.J."/>
            <person name="Thomas B.C."/>
            <person name="Singh A."/>
            <person name="Wilkins M.J."/>
            <person name="Karaoz U."/>
            <person name="Brodie E.L."/>
            <person name="Williams K.H."/>
            <person name="Hubbard S.S."/>
            <person name="Banfield J.F."/>
        </authorList>
    </citation>
    <scope>NUCLEOTIDE SEQUENCE [LARGE SCALE GENOMIC DNA]</scope>
</reference>
<protein>
    <recommendedName>
        <fullName evidence="2">VWFA domain-containing protein</fullName>
    </recommendedName>
</protein>
<accession>A0A1F8F4S6</accession>
<evidence type="ECO:0000313" key="4">
    <source>
        <dbReference type="Proteomes" id="UP000176834"/>
    </source>
</evidence>
<gene>
    <name evidence="3" type="ORF">A3B86_02415</name>
</gene>
<dbReference type="Proteomes" id="UP000176834">
    <property type="component" value="Unassembled WGS sequence"/>
</dbReference>